<proteinExistence type="predicted"/>
<feature type="compositionally biased region" description="Basic residues" evidence="1">
    <location>
        <begin position="177"/>
        <end position="189"/>
    </location>
</feature>
<reference evidence="3" key="5">
    <citation type="submission" date="2015-06" db="UniProtKB">
        <authorList>
            <consortium name="EnsemblFungi"/>
        </authorList>
    </citation>
    <scope>IDENTIFICATION</scope>
    <source>
        <strain evidence="3">ATCC 64411</strain>
    </source>
</reference>
<protein>
    <submittedName>
        <fullName evidence="2 3">Uncharacterized protein</fullName>
    </submittedName>
</protein>
<dbReference type="Proteomes" id="UP000011715">
    <property type="component" value="Unassembled WGS sequence"/>
</dbReference>
<evidence type="ECO:0000313" key="4">
    <source>
        <dbReference type="Proteomes" id="UP000011715"/>
    </source>
</evidence>
<name>A0A0C4ECP1_MAGP6</name>
<reference evidence="4" key="2">
    <citation type="submission" date="2010-05" db="EMBL/GenBank/DDBJ databases">
        <title>The genome sequence of Magnaporthe poae strain ATCC 64411.</title>
        <authorList>
            <person name="Ma L.-J."/>
            <person name="Dead R."/>
            <person name="Young S."/>
            <person name="Zeng Q."/>
            <person name="Koehrsen M."/>
            <person name="Alvarado L."/>
            <person name="Berlin A."/>
            <person name="Chapman S.B."/>
            <person name="Chen Z."/>
            <person name="Freedman E."/>
            <person name="Gellesch M."/>
            <person name="Goldberg J."/>
            <person name="Griggs A."/>
            <person name="Gujja S."/>
            <person name="Heilman E.R."/>
            <person name="Heiman D."/>
            <person name="Hepburn T."/>
            <person name="Howarth C."/>
            <person name="Jen D."/>
            <person name="Larson L."/>
            <person name="Mehta T."/>
            <person name="Neiman D."/>
            <person name="Pearson M."/>
            <person name="Roberts A."/>
            <person name="Saif S."/>
            <person name="Shea T."/>
            <person name="Shenoy N."/>
            <person name="Sisk P."/>
            <person name="Stolte C."/>
            <person name="Sykes S."/>
            <person name="Walk T."/>
            <person name="White J."/>
            <person name="Yandava C."/>
            <person name="Haas B."/>
            <person name="Nusbaum C."/>
            <person name="Birren B."/>
        </authorList>
    </citation>
    <scope>NUCLEOTIDE SEQUENCE [LARGE SCALE GENOMIC DNA]</scope>
    <source>
        <strain evidence="4">ATCC 64411 / 73-15</strain>
    </source>
</reference>
<gene>
    <name evidence="2" type="ORF">MAPG_10473</name>
</gene>
<evidence type="ECO:0000313" key="3">
    <source>
        <dbReference type="EnsemblFungi" id="MAPG_10473T0"/>
    </source>
</evidence>
<dbReference type="EMBL" id="ADBL01002342">
    <property type="status" value="NOT_ANNOTATED_CDS"/>
    <property type="molecule type" value="Genomic_DNA"/>
</dbReference>
<dbReference type="AlphaFoldDB" id="A0A0C4ECP1"/>
<reference evidence="2" key="1">
    <citation type="submission" date="2010-05" db="EMBL/GenBank/DDBJ databases">
        <title>The Genome Sequence of Magnaporthe poae strain ATCC 64411.</title>
        <authorList>
            <consortium name="The Broad Institute Genome Sequencing Platform"/>
            <consortium name="Broad Institute Genome Sequencing Center for Infectious Disease"/>
            <person name="Ma L.-J."/>
            <person name="Dead R."/>
            <person name="Young S."/>
            <person name="Zeng Q."/>
            <person name="Koehrsen M."/>
            <person name="Alvarado L."/>
            <person name="Berlin A."/>
            <person name="Chapman S.B."/>
            <person name="Chen Z."/>
            <person name="Freedman E."/>
            <person name="Gellesch M."/>
            <person name="Goldberg J."/>
            <person name="Griggs A."/>
            <person name="Gujja S."/>
            <person name="Heilman E.R."/>
            <person name="Heiman D."/>
            <person name="Hepburn T."/>
            <person name="Howarth C."/>
            <person name="Jen D."/>
            <person name="Larson L."/>
            <person name="Mehta T."/>
            <person name="Neiman D."/>
            <person name="Pearson M."/>
            <person name="Roberts A."/>
            <person name="Saif S."/>
            <person name="Shea T."/>
            <person name="Shenoy N."/>
            <person name="Sisk P."/>
            <person name="Stolte C."/>
            <person name="Sykes S."/>
            <person name="Walk T."/>
            <person name="White J."/>
            <person name="Yandava C."/>
            <person name="Haas B."/>
            <person name="Nusbaum C."/>
            <person name="Birren B."/>
        </authorList>
    </citation>
    <scope>NUCLEOTIDE SEQUENCE</scope>
    <source>
        <strain evidence="2">ATCC 64411</strain>
    </source>
</reference>
<evidence type="ECO:0000256" key="1">
    <source>
        <dbReference type="SAM" id="MobiDB-lite"/>
    </source>
</evidence>
<feature type="region of interest" description="Disordered" evidence="1">
    <location>
        <begin position="129"/>
        <end position="154"/>
    </location>
</feature>
<dbReference type="EMBL" id="GL876975">
    <property type="protein sequence ID" value="KLU90621.1"/>
    <property type="molecule type" value="Genomic_DNA"/>
</dbReference>
<dbReference type="EnsemblFungi" id="MAPG_10473T0">
    <property type="protein sequence ID" value="MAPG_10473T0"/>
    <property type="gene ID" value="MAPG_10473"/>
</dbReference>
<keyword evidence="4" id="KW-1185">Reference proteome</keyword>
<feature type="compositionally biased region" description="Basic and acidic residues" evidence="1">
    <location>
        <begin position="132"/>
        <end position="149"/>
    </location>
</feature>
<organism evidence="3 4">
    <name type="scientific">Magnaporthiopsis poae (strain ATCC 64411 / 73-15)</name>
    <name type="common">Kentucky bluegrass fungus</name>
    <name type="synonym">Magnaporthe poae</name>
    <dbReference type="NCBI Taxonomy" id="644358"/>
    <lineage>
        <taxon>Eukaryota</taxon>
        <taxon>Fungi</taxon>
        <taxon>Dikarya</taxon>
        <taxon>Ascomycota</taxon>
        <taxon>Pezizomycotina</taxon>
        <taxon>Sordariomycetes</taxon>
        <taxon>Sordariomycetidae</taxon>
        <taxon>Magnaporthales</taxon>
        <taxon>Magnaporthaceae</taxon>
        <taxon>Magnaporthiopsis</taxon>
    </lineage>
</organism>
<dbReference type="VEuPathDB" id="FungiDB:MAPG_10473"/>
<feature type="region of interest" description="Disordered" evidence="1">
    <location>
        <begin position="168"/>
        <end position="190"/>
    </location>
</feature>
<reference evidence="3" key="4">
    <citation type="journal article" date="2015" name="G3 (Bethesda)">
        <title>Genome sequences of three phytopathogenic species of the Magnaporthaceae family of fungi.</title>
        <authorList>
            <person name="Okagaki L.H."/>
            <person name="Nunes C.C."/>
            <person name="Sailsbery J."/>
            <person name="Clay B."/>
            <person name="Brown D."/>
            <person name="John T."/>
            <person name="Oh Y."/>
            <person name="Young N."/>
            <person name="Fitzgerald M."/>
            <person name="Haas B.J."/>
            <person name="Zeng Q."/>
            <person name="Young S."/>
            <person name="Adiconis X."/>
            <person name="Fan L."/>
            <person name="Levin J.Z."/>
            <person name="Mitchell T.K."/>
            <person name="Okubara P.A."/>
            <person name="Farman M.L."/>
            <person name="Kohn L.M."/>
            <person name="Birren B."/>
            <person name="Ma L.-J."/>
            <person name="Dean R.A."/>
        </authorList>
    </citation>
    <scope>NUCLEOTIDE SEQUENCE</scope>
    <source>
        <strain evidence="3">ATCC 64411 / 73-15</strain>
    </source>
</reference>
<evidence type="ECO:0000313" key="2">
    <source>
        <dbReference type="EMBL" id="KLU90621.1"/>
    </source>
</evidence>
<sequence>MPLVSDNEEEVYAKARPLISDNKEVIRPQATRRRSMARRGLLVSEDKDVYANAASFVSMPQPGVSTPIIPRRPRSGLTQPLVARARPGDDHKSYAILDGGPPSTPFLRPLPEPGRPIAAVDPVPRSSWWDKTVPRDEIDPRLGRDDNHYPRQPKQALYHSIGTLTHLTKGMTTKMSPRGRGRMPGRRGRVGSVSIGRNVRIAHLGRDSKAILLRVRKGKRSSSGWRRFIIYSTLSPFTDEPVRADCGLIGMITGCGWPSRRRSWTLSTGIYARVTDATLAW</sequence>
<reference evidence="2" key="3">
    <citation type="submission" date="2011-03" db="EMBL/GenBank/DDBJ databases">
        <title>Annotation of Magnaporthe poae ATCC 64411.</title>
        <authorList>
            <person name="Ma L.-J."/>
            <person name="Dead R."/>
            <person name="Young S.K."/>
            <person name="Zeng Q."/>
            <person name="Gargeya S."/>
            <person name="Fitzgerald M."/>
            <person name="Haas B."/>
            <person name="Abouelleil A."/>
            <person name="Alvarado L."/>
            <person name="Arachchi H.M."/>
            <person name="Berlin A."/>
            <person name="Brown A."/>
            <person name="Chapman S.B."/>
            <person name="Chen Z."/>
            <person name="Dunbar C."/>
            <person name="Freedman E."/>
            <person name="Gearin G."/>
            <person name="Gellesch M."/>
            <person name="Goldberg J."/>
            <person name="Griggs A."/>
            <person name="Gujja S."/>
            <person name="Heiman D."/>
            <person name="Howarth C."/>
            <person name="Larson L."/>
            <person name="Lui A."/>
            <person name="MacDonald P.J.P."/>
            <person name="Mehta T."/>
            <person name="Montmayeur A."/>
            <person name="Murphy C."/>
            <person name="Neiman D."/>
            <person name="Pearson M."/>
            <person name="Priest M."/>
            <person name="Roberts A."/>
            <person name="Saif S."/>
            <person name="Shea T."/>
            <person name="Shenoy N."/>
            <person name="Sisk P."/>
            <person name="Stolte C."/>
            <person name="Sykes S."/>
            <person name="Yandava C."/>
            <person name="Wortman J."/>
            <person name="Nusbaum C."/>
            <person name="Birren B."/>
        </authorList>
    </citation>
    <scope>NUCLEOTIDE SEQUENCE</scope>
    <source>
        <strain evidence="2">ATCC 64411</strain>
    </source>
</reference>
<accession>A0A0C4ECP1</accession>